<organism evidence="1 2">
    <name type="scientific">Eumeta variegata</name>
    <name type="common">Bagworm moth</name>
    <name type="synonym">Eumeta japonica</name>
    <dbReference type="NCBI Taxonomy" id="151549"/>
    <lineage>
        <taxon>Eukaryota</taxon>
        <taxon>Metazoa</taxon>
        <taxon>Ecdysozoa</taxon>
        <taxon>Arthropoda</taxon>
        <taxon>Hexapoda</taxon>
        <taxon>Insecta</taxon>
        <taxon>Pterygota</taxon>
        <taxon>Neoptera</taxon>
        <taxon>Endopterygota</taxon>
        <taxon>Lepidoptera</taxon>
        <taxon>Glossata</taxon>
        <taxon>Ditrysia</taxon>
        <taxon>Tineoidea</taxon>
        <taxon>Psychidae</taxon>
        <taxon>Oiketicinae</taxon>
        <taxon>Eumeta</taxon>
    </lineage>
</organism>
<reference evidence="1 2" key="1">
    <citation type="journal article" date="2019" name="Commun. Biol.">
        <title>The bagworm genome reveals a unique fibroin gene that provides high tensile strength.</title>
        <authorList>
            <person name="Kono N."/>
            <person name="Nakamura H."/>
            <person name="Ohtoshi R."/>
            <person name="Tomita M."/>
            <person name="Numata K."/>
            <person name="Arakawa K."/>
        </authorList>
    </citation>
    <scope>NUCLEOTIDE SEQUENCE [LARGE SCALE GENOMIC DNA]</scope>
</reference>
<accession>A0A4C1Y492</accession>
<dbReference type="AlphaFoldDB" id="A0A4C1Y492"/>
<keyword evidence="2" id="KW-1185">Reference proteome</keyword>
<dbReference type="Proteomes" id="UP000299102">
    <property type="component" value="Unassembled WGS sequence"/>
</dbReference>
<sequence length="162" mass="18194">MNTAERTLINLREGVVSRAQHKDGSTCETPHFTEYTYEITAFAVGFRQESETSNRPLSFYHPTPPSSSHSLFIDSPSIRYSITIYEPGNASVIFLRLRVSMCGDDHLLFGCVRPLCLFYSNASADGVEERSLVPRSRSHARLKRNATMSHAFSCVQPAFIDL</sequence>
<evidence type="ECO:0000313" key="1">
    <source>
        <dbReference type="EMBL" id="GBP69369.1"/>
    </source>
</evidence>
<comment type="caution">
    <text evidence="1">The sequence shown here is derived from an EMBL/GenBank/DDBJ whole genome shotgun (WGS) entry which is preliminary data.</text>
</comment>
<dbReference type="OrthoDB" id="7510738at2759"/>
<dbReference type="EMBL" id="BGZK01001038">
    <property type="protein sequence ID" value="GBP69369.1"/>
    <property type="molecule type" value="Genomic_DNA"/>
</dbReference>
<name>A0A4C1Y492_EUMVA</name>
<proteinExistence type="predicted"/>
<evidence type="ECO:0000313" key="2">
    <source>
        <dbReference type="Proteomes" id="UP000299102"/>
    </source>
</evidence>
<gene>
    <name evidence="1" type="ORF">EVAR_53446_1</name>
</gene>
<protein>
    <submittedName>
        <fullName evidence="1">Uncharacterized protein</fullName>
    </submittedName>
</protein>